<gene>
    <name evidence="2" type="ORF">ILUMI_26107</name>
</gene>
<dbReference type="AlphaFoldDB" id="A0A8K0C783"/>
<accession>A0A8K0C783</accession>
<feature type="region of interest" description="Disordered" evidence="1">
    <location>
        <begin position="209"/>
        <end position="268"/>
    </location>
</feature>
<sequence length="268" mass="29861">MGKPNEISVKTFFGQKVTRVTTLEEFRECIECSKHTIDSDIETFEPAGELEVEEDTDSKQELEKTQPCGFDGETFRIASTNDTWEKVALVSLYPCTKCRLRSLLVNYCKVNKDGITHLNFRKEVTLCLLATEIPEDIQTRAFSCRFAVPDDIRYDGIKHTIDSTPQGIPKACVRSATYDCTILYPIEVPLTAFRSADVRLQWSDETAKLDDNAPRTGKLVPPCGPTRVPPQHAAPGPPLLPGKISHAPANGGDADLVTQSQQKDEWFV</sequence>
<keyword evidence="3" id="KW-1185">Reference proteome</keyword>
<dbReference type="EMBL" id="VTPC01091032">
    <property type="protein sequence ID" value="KAF2880071.1"/>
    <property type="molecule type" value="Genomic_DNA"/>
</dbReference>
<evidence type="ECO:0000313" key="3">
    <source>
        <dbReference type="Proteomes" id="UP000801492"/>
    </source>
</evidence>
<dbReference type="OrthoDB" id="6514358at2759"/>
<comment type="caution">
    <text evidence="2">The sequence shown here is derived from an EMBL/GenBank/DDBJ whole genome shotgun (WGS) entry which is preliminary data.</text>
</comment>
<protein>
    <submittedName>
        <fullName evidence="2">Uncharacterized protein</fullName>
    </submittedName>
</protein>
<name>A0A8K0C783_IGNLU</name>
<proteinExistence type="predicted"/>
<dbReference type="Proteomes" id="UP000801492">
    <property type="component" value="Unassembled WGS sequence"/>
</dbReference>
<evidence type="ECO:0000313" key="2">
    <source>
        <dbReference type="EMBL" id="KAF2880071.1"/>
    </source>
</evidence>
<organism evidence="2 3">
    <name type="scientific">Ignelater luminosus</name>
    <name type="common">Cucubano</name>
    <name type="synonym">Pyrophorus luminosus</name>
    <dbReference type="NCBI Taxonomy" id="2038154"/>
    <lineage>
        <taxon>Eukaryota</taxon>
        <taxon>Metazoa</taxon>
        <taxon>Ecdysozoa</taxon>
        <taxon>Arthropoda</taxon>
        <taxon>Hexapoda</taxon>
        <taxon>Insecta</taxon>
        <taxon>Pterygota</taxon>
        <taxon>Neoptera</taxon>
        <taxon>Endopterygota</taxon>
        <taxon>Coleoptera</taxon>
        <taxon>Polyphaga</taxon>
        <taxon>Elateriformia</taxon>
        <taxon>Elateroidea</taxon>
        <taxon>Elateridae</taxon>
        <taxon>Agrypninae</taxon>
        <taxon>Pyrophorini</taxon>
        <taxon>Ignelater</taxon>
    </lineage>
</organism>
<reference evidence="2" key="1">
    <citation type="submission" date="2019-08" db="EMBL/GenBank/DDBJ databases">
        <title>The genome of the North American firefly Photinus pyralis.</title>
        <authorList>
            <consortium name="Photinus pyralis genome working group"/>
            <person name="Fallon T.R."/>
            <person name="Sander Lower S.E."/>
            <person name="Weng J.-K."/>
        </authorList>
    </citation>
    <scope>NUCLEOTIDE SEQUENCE</scope>
    <source>
        <strain evidence="2">TRF0915ILg1</strain>
        <tissue evidence="2">Whole body</tissue>
    </source>
</reference>
<evidence type="ECO:0000256" key="1">
    <source>
        <dbReference type="SAM" id="MobiDB-lite"/>
    </source>
</evidence>